<organism evidence="1 2">
    <name type="scientific">Undibacterium fentianense</name>
    <dbReference type="NCBI Taxonomy" id="2828728"/>
    <lineage>
        <taxon>Bacteria</taxon>
        <taxon>Pseudomonadati</taxon>
        <taxon>Pseudomonadota</taxon>
        <taxon>Betaproteobacteria</taxon>
        <taxon>Burkholderiales</taxon>
        <taxon>Oxalobacteraceae</taxon>
        <taxon>Undibacterium</taxon>
    </lineage>
</organism>
<sequence>MKTFRLVAIIFLISLHMSVFAEVRTPLKLCFEDAAQRPWTMPDGSGLNIELLRKVELQIGERFELSAKPWKRCLEEVKHGVIDGYFGAAYSEERQIFSVFPSLADGQLDTASALNEDVARVFIDKNSAARWDGKRFRGVSQAILVQRGYLVGDILREQGEKIREIRQIDEAFDLLIKQRAEVAILQGIDAYFLTRHDQRYKDRIEIYASPFVNLPMFLAFSRTAYTRDANRIQAIWAAIKTIRQSSSYQLLLEAASQR</sequence>
<name>A0A941DYI1_9BURK</name>
<protein>
    <submittedName>
        <fullName evidence="1">Transporter substrate-binding domain-containing protein</fullName>
    </submittedName>
</protein>
<accession>A0A941DYI1</accession>
<evidence type="ECO:0000313" key="2">
    <source>
        <dbReference type="Proteomes" id="UP000678545"/>
    </source>
</evidence>
<reference evidence="1" key="1">
    <citation type="submission" date="2021-04" db="EMBL/GenBank/DDBJ databases">
        <title>novel species isolated from subtropical streams in China.</title>
        <authorList>
            <person name="Lu H."/>
        </authorList>
    </citation>
    <scope>NUCLEOTIDE SEQUENCE</scope>
    <source>
        <strain evidence="1">FT137W</strain>
    </source>
</reference>
<dbReference type="AlphaFoldDB" id="A0A941DYI1"/>
<dbReference type="SUPFAM" id="SSF53850">
    <property type="entry name" value="Periplasmic binding protein-like II"/>
    <property type="match status" value="1"/>
</dbReference>
<dbReference type="Proteomes" id="UP000678545">
    <property type="component" value="Unassembled WGS sequence"/>
</dbReference>
<keyword evidence="2" id="KW-1185">Reference proteome</keyword>
<comment type="caution">
    <text evidence="1">The sequence shown here is derived from an EMBL/GenBank/DDBJ whole genome shotgun (WGS) entry which is preliminary data.</text>
</comment>
<proteinExistence type="predicted"/>
<gene>
    <name evidence="1" type="ORF">KDM90_07285</name>
</gene>
<dbReference type="Gene3D" id="3.40.190.10">
    <property type="entry name" value="Periplasmic binding protein-like II"/>
    <property type="match status" value="2"/>
</dbReference>
<dbReference type="RefSeq" id="WP_212674909.1">
    <property type="nucleotide sequence ID" value="NZ_JAGSPJ010000002.1"/>
</dbReference>
<evidence type="ECO:0000313" key="1">
    <source>
        <dbReference type="EMBL" id="MBR7799794.1"/>
    </source>
</evidence>
<dbReference type="EMBL" id="JAGSPJ010000002">
    <property type="protein sequence ID" value="MBR7799794.1"/>
    <property type="molecule type" value="Genomic_DNA"/>
</dbReference>